<keyword evidence="2" id="KW-1185">Reference proteome</keyword>
<sequence length="168" mass="19689">MEKKYRLGYSNLLSVNNIIDNKKYGKIIALKSMAIYEVISLKTGEEIFFSEPNVDYPIGKIDGKELYIPDFMEGVFYRDNPEYLQIGYSNFELLRDLGYIIKCKMDENFYQVNVLNGKCNKEGYPYVENINITKKEFLNIIKENLDIFDNEANKPVEMSTFKTYEVSE</sequence>
<accession>H1PYI4</accession>
<comment type="caution">
    <text evidence="1">The sequence shown here is derived from an EMBL/GenBank/DDBJ whole genome shotgun (WGS) entry which is preliminary data.</text>
</comment>
<dbReference type="Proteomes" id="UP000003233">
    <property type="component" value="Unassembled WGS sequence"/>
</dbReference>
<protein>
    <submittedName>
        <fullName evidence="1">Uncharacterized protein</fullName>
    </submittedName>
</protein>
<gene>
    <name evidence="1" type="ORF">HMPREF0402_03477</name>
</gene>
<dbReference type="PATRIC" id="fig|457404.5.peg.3547"/>
<proteinExistence type="predicted"/>
<dbReference type="BioCyc" id="FSP457404-HMP:GTSQ-3532-MONOMER"/>
<name>H1PYI4_9FUSO</name>
<dbReference type="RefSeq" id="WP_008699416.1">
    <property type="nucleotide sequence ID" value="NZ_KE161012.1"/>
</dbReference>
<evidence type="ECO:0000313" key="2">
    <source>
        <dbReference type="Proteomes" id="UP000003233"/>
    </source>
</evidence>
<dbReference type="AlphaFoldDB" id="H1PYI4"/>
<dbReference type="HOGENOM" id="CLU_1584090_0_0_0"/>
<dbReference type="EMBL" id="AGWJ02000035">
    <property type="protein sequence ID" value="EHO77173.1"/>
    <property type="molecule type" value="Genomic_DNA"/>
</dbReference>
<organism evidence="1 2">
    <name type="scientific">Fusobacterium ulcerans 12-1B</name>
    <dbReference type="NCBI Taxonomy" id="457404"/>
    <lineage>
        <taxon>Bacteria</taxon>
        <taxon>Fusobacteriati</taxon>
        <taxon>Fusobacteriota</taxon>
        <taxon>Fusobacteriia</taxon>
        <taxon>Fusobacteriales</taxon>
        <taxon>Fusobacteriaceae</taxon>
        <taxon>Fusobacterium</taxon>
    </lineage>
</organism>
<reference evidence="1 2" key="1">
    <citation type="submission" date="2012-07" db="EMBL/GenBank/DDBJ databases">
        <title>The Genome Sequence of Fusobacterium ulcerans 12_1B.</title>
        <authorList>
            <consortium name="The Broad Institute Genome Sequencing Platform"/>
            <person name="Earl A."/>
            <person name="Ward D."/>
            <person name="Feldgarden M."/>
            <person name="Gevers D."/>
            <person name="Strauss J."/>
            <person name="Ambrose C.E."/>
            <person name="Allen-Vercoe E."/>
            <person name="Walker B."/>
            <person name="Young S.K."/>
            <person name="Zeng Q."/>
            <person name="Gargeya S."/>
            <person name="Fitzgerald M."/>
            <person name="Haas B."/>
            <person name="Abouelleil A."/>
            <person name="Alvarado L."/>
            <person name="Arachchi H.M."/>
            <person name="Berlin A.M."/>
            <person name="Chapman S.B."/>
            <person name="Goldberg J."/>
            <person name="Griggs A."/>
            <person name="Gujja S."/>
            <person name="Hansen M."/>
            <person name="Howarth C."/>
            <person name="Imamovic A."/>
            <person name="Larimer J."/>
            <person name="McCowen C."/>
            <person name="Montmayeur A."/>
            <person name="Murphy C."/>
            <person name="Neiman D."/>
            <person name="Pearson M."/>
            <person name="Priest M."/>
            <person name="Roberts A."/>
            <person name="Saif S."/>
            <person name="Shea T."/>
            <person name="Sisk P."/>
            <person name="Sykes S."/>
            <person name="Wortman J."/>
            <person name="Nusbaum C."/>
            <person name="Birren B."/>
        </authorList>
    </citation>
    <scope>NUCLEOTIDE SEQUENCE [LARGE SCALE GENOMIC DNA]</scope>
    <source>
        <strain evidence="1 2">12_1B</strain>
    </source>
</reference>
<evidence type="ECO:0000313" key="1">
    <source>
        <dbReference type="EMBL" id="EHO77173.1"/>
    </source>
</evidence>